<dbReference type="Pfam" id="PF00010">
    <property type="entry name" value="HLH"/>
    <property type="match status" value="1"/>
</dbReference>
<protein>
    <submittedName>
        <fullName evidence="4">Myc-type, basic helix-loop-helix domain-containing protein</fullName>
    </submittedName>
</protein>
<feature type="coiled-coil region" evidence="1">
    <location>
        <begin position="255"/>
        <end position="289"/>
    </location>
</feature>
<feature type="compositionally biased region" description="Basic and acidic residues" evidence="2">
    <location>
        <begin position="180"/>
        <end position="189"/>
    </location>
</feature>
<dbReference type="InterPro" id="IPR052099">
    <property type="entry name" value="Regulatory_TF_Diverse"/>
</dbReference>
<sequence>MDTINTSLPFDPFAMPYGYSDPTFASEYSPISLFSPVGGFSQDFASESAGSPASPVSPSSYGFPATEDWSSWEPIEQSPELDGFILPEDLGASLATGPTKGPLTPAINPMELAIPQRPRQSQQAQPTQPARRPSAPVLPSSTERDDASKRYPTRTLKRKSSTSASEESVSAKRVSPSPPPERRASDVAHPKKTAHNMIEKRYRTNLNDKITQLRDAVPSLRATHRQAGGSDGEGFLDDDINNFAPVPKLNKATILSKATDYINQLENRNRSLETENNALRGRMEGLEMLLMAQTGTANPVWN</sequence>
<evidence type="ECO:0000256" key="2">
    <source>
        <dbReference type="SAM" id="MobiDB-lite"/>
    </source>
</evidence>
<dbReference type="SMART" id="SM00353">
    <property type="entry name" value="HLH"/>
    <property type="match status" value="1"/>
</dbReference>
<dbReference type="InterPro" id="IPR036638">
    <property type="entry name" value="HLH_DNA-bd_sf"/>
</dbReference>
<dbReference type="PANTHER" id="PTHR47336:SF2">
    <property type="entry name" value="TRANSCRIPTION FACTOR HMS1-RELATED"/>
    <property type="match status" value="1"/>
</dbReference>
<dbReference type="PANTHER" id="PTHR47336">
    <property type="entry name" value="TRANSCRIPTION FACTOR HMS1-RELATED"/>
    <property type="match status" value="1"/>
</dbReference>
<evidence type="ECO:0000259" key="3">
    <source>
        <dbReference type="PROSITE" id="PS50888"/>
    </source>
</evidence>
<feature type="region of interest" description="Disordered" evidence="2">
    <location>
        <begin position="42"/>
        <end position="192"/>
    </location>
</feature>
<dbReference type="EMBL" id="MU865988">
    <property type="protein sequence ID" value="KAK4443693.1"/>
    <property type="molecule type" value="Genomic_DNA"/>
</dbReference>
<dbReference type="InterPro" id="IPR011598">
    <property type="entry name" value="bHLH_dom"/>
</dbReference>
<comment type="caution">
    <text evidence="4">The sequence shown here is derived from an EMBL/GenBank/DDBJ whole genome shotgun (WGS) entry which is preliminary data.</text>
</comment>
<name>A0AAV9G5F7_9PEZI</name>
<evidence type="ECO:0000313" key="4">
    <source>
        <dbReference type="EMBL" id="KAK4443693.1"/>
    </source>
</evidence>
<dbReference type="SUPFAM" id="SSF47459">
    <property type="entry name" value="HLH, helix-loop-helix DNA-binding domain"/>
    <property type="match status" value="1"/>
</dbReference>
<dbReference type="GO" id="GO:0046983">
    <property type="term" value="F:protein dimerization activity"/>
    <property type="evidence" value="ECO:0007669"/>
    <property type="project" value="InterPro"/>
</dbReference>
<feature type="compositionally biased region" description="Low complexity" evidence="2">
    <location>
        <begin position="45"/>
        <end position="60"/>
    </location>
</feature>
<evidence type="ECO:0000313" key="5">
    <source>
        <dbReference type="Proteomes" id="UP001321760"/>
    </source>
</evidence>
<reference evidence="4" key="1">
    <citation type="journal article" date="2023" name="Mol. Phylogenet. Evol.">
        <title>Genome-scale phylogeny and comparative genomics of the fungal order Sordariales.</title>
        <authorList>
            <person name="Hensen N."/>
            <person name="Bonometti L."/>
            <person name="Westerberg I."/>
            <person name="Brannstrom I.O."/>
            <person name="Guillou S."/>
            <person name="Cros-Aarteil S."/>
            <person name="Calhoun S."/>
            <person name="Haridas S."/>
            <person name="Kuo A."/>
            <person name="Mondo S."/>
            <person name="Pangilinan J."/>
            <person name="Riley R."/>
            <person name="LaButti K."/>
            <person name="Andreopoulos B."/>
            <person name="Lipzen A."/>
            <person name="Chen C."/>
            <person name="Yan M."/>
            <person name="Daum C."/>
            <person name="Ng V."/>
            <person name="Clum A."/>
            <person name="Steindorff A."/>
            <person name="Ohm R.A."/>
            <person name="Martin F."/>
            <person name="Silar P."/>
            <person name="Natvig D.O."/>
            <person name="Lalanne C."/>
            <person name="Gautier V."/>
            <person name="Ament-Velasquez S.L."/>
            <person name="Kruys A."/>
            <person name="Hutchinson M.I."/>
            <person name="Powell A.J."/>
            <person name="Barry K."/>
            <person name="Miller A.N."/>
            <person name="Grigoriev I.V."/>
            <person name="Debuchy R."/>
            <person name="Gladieux P."/>
            <person name="Hiltunen Thoren M."/>
            <person name="Johannesson H."/>
        </authorList>
    </citation>
    <scope>NUCLEOTIDE SEQUENCE</scope>
    <source>
        <strain evidence="4">PSN243</strain>
    </source>
</reference>
<keyword evidence="1" id="KW-0175">Coiled coil</keyword>
<feature type="compositionally biased region" description="Basic residues" evidence="2">
    <location>
        <begin position="151"/>
        <end position="160"/>
    </location>
</feature>
<reference evidence="4" key="2">
    <citation type="submission" date="2023-05" db="EMBL/GenBank/DDBJ databases">
        <authorList>
            <consortium name="Lawrence Berkeley National Laboratory"/>
            <person name="Steindorff A."/>
            <person name="Hensen N."/>
            <person name="Bonometti L."/>
            <person name="Westerberg I."/>
            <person name="Brannstrom I.O."/>
            <person name="Guillou S."/>
            <person name="Cros-Aarteil S."/>
            <person name="Calhoun S."/>
            <person name="Haridas S."/>
            <person name="Kuo A."/>
            <person name="Mondo S."/>
            <person name="Pangilinan J."/>
            <person name="Riley R."/>
            <person name="Labutti K."/>
            <person name="Andreopoulos B."/>
            <person name="Lipzen A."/>
            <person name="Chen C."/>
            <person name="Yanf M."/>
            <person name="Daum C."/>
            <person name="Ng V."/>
            <person name="Clum A."/>
            <person name="Ohm R."/>
            <person name="Martin F."/>
            <person name="Silar P."/>
            <person name="Natvig D."/>
            <person name="Lalanne C."/>
            <person name="Gautier V."/>
            <person name="Ament-Velasquez S.L."/>
            <person name="Kruys A."/>
            <person name="Hutchinson M.I."/>
            <person name="Powell A.J."/>
            <person name="Barry K."/>
            <person name="Miller A.N."/>
            <person name="Grigoriev I.V."/>
            <person name="Debuchy R."/>
            <person name="Gladieux P."/>
            <person name="Thoren M.H."/>
            <person name="Johannesson H."/>
        </authorList>
    </citation>
    <scope>NUCLEOTIDE SEQUENCE</scope>
    <source>
        <strain evidence="4">PSN243</strain>
    </source>
</reference>
<dbReference type="AlphaFoldDB" id="A0AAV9G5F7"/>
<dbReference type="Gene3D" id="4.10.280.10">
    <property type="entry name" value="Helix-loop-helix DNA-binding domain"/>
    <property type="match status" value="1"/>
</dbReference>
<accession>A0AAV9G5F7</accession>
<feature type="compositionally biased region" description="Low complexity" evidence="2">
    <location>
        <begin position="115"/>
        <end position="135"/>
    </location>
</feature>
<evidence type="ECO:0000256" key="1">
    <source>
        <dbReference type="SAM" id="Coils"/>
    </source>
</evidence>
<gene>
    <name evidence="4" type="ORF">QBC34DRAFT_452375</name>
</gene>
<keyword evidence="5" id="KW-1185">Reference proteome</keyword>
<proteinExistence type="predicted"/>
<organism evidence="4 5">
    <name type="scientific">Podospora aff. communis PSN243</name>
    <dbReference type="NCBI Taxonomy" id="3040156"/>
    <lineage>
        <taxon>Eukaryota</taxon>
        <taxon>Fungi</taxon>
        <taxon>Dikarya</taxon>
        <taxon>Ascomycota</taxon>
        <taxon>Pezizomycotina</taxon>
        <taxon>Sordariomycetes</taxon>
        <taxon>Sordariomycetidae</taxon>
        <taxon>Sordariales</taxon>
        <taxon>Podosporaceae</taxon>
        <taxon>Podospora</taxon>
    </lineage>
</organism>
<dbReference type="Proteomes" id="UP001321760">
    <property type="component" value="Unassembled WGS sequence"/>
</dbReference>
<dbReference type="PROSITE" id="PS50888">
    <property type="entry name" value="BHLH"/>
    <property type="match status" value="1"/>
</dbReference>
<feature type="domain" description="BHLH" evidence="3">
    <location>
        <begin position="190"/>
        <end position="265"/>
    </location>
</feature>